<protein>
    <submittedName>
        <fullName evidence="2">Uncharacterized protein</fullName>
    </submittedName>
</protein>
<feature type="region of interest" description="Disordered" evidence="1">
    <location>
        <begin position="154"/>
        <end position="230"/>
    </location>
</feature>
<dbReference type="AlphaFoldDB" id="A0A6L2MXR4"/>
<name>A0A6L2MXR4_TANCI</name>
<evidence type="ECO:0000256" key="1">
    <source>
        <dbReference type="SAM" id="MobiDB-lite"/>
    </source>
</evidence>
<dbReference type="EMBL" id="BKCJ010007397">
    <property type="protein sequence ID" value="GEU77054.1"/>
    <property type="molecule type" value="Genomic_DNA"/>
</dbReference>
<sequence length="348" mass="39646">MEVGDFIFELRHHGRWKIFSKKHFDHLLKSVDRIPWQTIKPNGGMMCQGVREEIETKGVIGDSIHFDALGDMQEFIKMHVGIITRKTMKLARILDLLIMSFLSQKGARGLPMCGDQQVIHRSNEQKNLYKDLVDAYECDKLILDTYGDTVTLKRRQDDEDKDEEPSAMSNRGSKKKRAGKEPESTSAPKEKTSKTSGKSTEGFNSHHKIASKSVPVEEPMHTTQDLEEPTHQEFETGATDDQHVKEASQHPHWFQKQAKPPTPDRAWNKTLPATHGRIQPWISNLAKKADTHTSFNELMETLVDFLAFVMNQLKVDTLTPEQLAGSTYTLMKGSCKSLVKLKFFLEEV</sequence>
<proteinExistence type="predicted"/>
<comment type="caution">
    <text evidence="2">The sequence shown here is derived from an EMBL/GenBank/DDBJ whole genome shotgun (WGS) entry which is preliminary data.</text>
</comment>
<evidence type="ECO:0000313" key="2">
    <source>
        <dbReference type="EMBL" id="GEU77054.1"/>
    </source>
</evidence>
<accession>A0A6L2MXR4</accession>
<feature type="compositionally biased region" description="Basic and acidic residues" evidence="1">
    <location>
        <begin position="179"/>
        <end position="193"/>
    </location>
</feature>
<gene>
    <name evidence="2" type="ORF">Tci_049032</name>
</gene>
<organism evidence="2">
    <name type="scientific">Tanacetum cinerariifolium</name>
    <name type="common">Dalmatian daisy</name>
    <name type="synonym">Chrysanthemum cinerariifolium</name>
    <dbReference type="NCBI Taxonomy" id="118510"/>
    <lineage>
        <taxon>Eukaryota</taxon>
        <taxon>Viridiplantae</taxon>
        <taxon>Streptophyta</taxon>
        <taxon>Embryophyta</taxon>
        <taxon>Tracheophyta</taxon>
        <taxon>Spermatophyta</taxon>
        <taxon>Magnoliopsida</taxon>
        <taxon>eudicotyledons</taxon>
        <taxon>Gunneridae</taxon>
        <taxon>Pentapetalae</taxon>
        <taxon>asterids</taxon>
        <taxon>campanulids</taxon>
        <taxon>Asterales</taxon>
        <taxon>Asteraceae</taxon>
        <taxon>Asteroideae</taxon>
        <taxon>Anthemideae</taxon>
        <taxon>Anthemidinae</taxon>
        <taxon>Tanacetum</taxon>
    </lineage>
</organism>
<reference evidence="2" key="1">
    <citation type="journal article" date="2019" name="Sci. Rep.">
        <title>Draft genome of Tanacetum cinerariifolium, the natural source of mosquito coil.</title>
        <authorList>
            <person name="Yamashiro T."/>
            <person name="Shiraishi A."/>
            <person name="Satake H."/>
            <person name="Nakayama K."/>
        </authorList>
    </citation>
    <scope>NUCLEOTIDE SEQUENCE</scope>
</reference>